<gene>
    <name evidence="2" type="ORF">HFV08_26520</name>
</gene>
<accession>A0ABX1HBW8</accession>
<comment type="caution">
    <text evidence="2">The sequence shown here is derived from an EMBL/GenBank/DDBJ whole genome shotgun (WGS) entry which is preliminary data.</text>
</comment>
<dbReference type="EMBL" id="JAAWWP010000021">
    <property type="protein sequence ID" value="NKI44734.1"/>
    <property type="molecule type" value="Genomic_DNA"/>
</dbReference>
<dbReference type="RefSeq" id="WP_168542983.1">
    <property type="nucleotide sequence ID" value="NZ_JAAWWP010000021.1"/>
</dbReference>
<organism evidence="2 3">
    <name type="scientific">Streptomyces physcomitrii</name>
    <dbReference type="NCBI Taxonomy" id="2724184"/>
    <lineage>
        <taxon>Bacteria</taxon>
        <taxon>Bacillati</taxon>
        <taxon>Actinomycetota</taxon>
        <taxon>Actinomycetes</taxon>
        <taxon>Kitasatosporales</taxon>
        <taxon>Streptomycetaceae</taxon>
        <taxon>Streptomyces</taxon>
    </lineage>
</organism>
<dbReference type="Pfam" id="PF19953">
    <property type="entry name" value="EACC1"/>
    <property type="match status" value="1"/>
</dbReference>
<proteinExistence type="predicted"/>
<dbReference type="Proteomes" id="UP000772196">
    <property type="component" value="Unassembled WGS sequence"/>
</dbReference>
<name>A0ABX1HBW8_9ACTN</name>
<feature type="compositionally biased region" description="Gly residues" evidence="1">
    <location>
        <begin position="128"/>
        <end position="137"/>
    </location>
</feature>
<evidence type="ECO:0000313" key="2">
    <source>
        <dbReference type="EMBL" id="NKI44734.1"/>
    </source>
</evidence>
<evidence type="ECO:0000256" key="1">
    <source>
        <dbReference type="SAM" id="MobiDB-lite"/>
    </source>
</evidence>
<keyword evidence="3" id="KW-1185">Reference proteome</keyword>
<reference evidence="2 3" key="1">
    <citation type="submission" date="2020-04" db="EMBL/GenBank/DDBJ databases">
        <title>Phylogenetic Diversity and Antibacterial Activity against Ralstonia solanacearum of Endophytic Actinomycete Isolated from Moss.</title>
        <authorList>
            <person name="Zhuang X."/>
        </authorList>
    </citation>
    <scope>NUCLEOTIDE SEQUENCE [LARGE SCALE GENOMIC DNA]</scope>
    <source>
        <strain evidence="2 3">LD120</strain>
    </source>
</reference>
<feature type="region of interest" description="Disordered" evidence="1">
    <location>
        <begin position="115"/>
        <end position="147"/>
    </location>
</feature>
<sequence>MRITFTTPGMERAKDAEDLESLADWLARDRALRLGGVRVEPLAGPPTGTMSAHTDTVQAVCAAVSTVLLLAESVRSWYSSRRDRESAPRVIVQVYGAGSEAGQIRELLRATGCELGEPAAESAADGTTEGGTTGTGGPASADDEDAR</sequence>
<protein>
    <submittedName>
        <fullName evidence="2">Uncharacterized protein</fullName>
    </submittedName>
</protein>
<evidence type="ECO:0000313" key="3">
    <source>
        <dbReference type="Proteomes" id="UP000772196"/>
    </source>
</evidence>
<dbReference type="InterPro" id="IPR045428">
    <property type="entry name" value="EACC1"/>
</dbReference>